<name>A0ACA9SZ54_9GLOM</name>
<accession>A0ACA9SZ54</accession>
<keyword evidence="2" id="KW-1185">Reference proteome</keyword>
<proteinExistence type="predicted"/>
<feature type="non-terminal residue" evidence="1">
    <location>
        <position position="1"/>
    </location>
</feature>
<organism evidence="1 2">
    <name type="scientific">Racocetra persica</name>
    <dbReference type="NCBI Taxonomy" id="160502"/>
    <lineage>
        <taxon>Eukaryota</taxon>
        <taxon>Fungi</taxon>
        <taxon>Fungi incertae sedis</taxon>
        <taxon>Mucoromycota</taxon>
        <taxon>Glomeromycotina</taxon>
        <taxon>Glomeromycetes</taxon>
        <taxon>Diversisporales</taxon>
        <taxon>Gigasporaceae</taxon>
        <taxon>Racocetra</taxon>
    </lineage>
</organism>
<comment type="caution">
    <text evidence="1">The sequence shown here is derived from an EMBL/GenBank/DDBJ whole genome shotgun (WGS) entry which is preliminary data.</text>
</comment>
<evidence type="ECO:0000313" key="2">
    <source>
        <dbReference type="Proteomes" id="UP000789920"/>
    </source>
</evidence>
<protein>
    <submittedName>
        <fullName evidence="1">23997_t:CDS:1</fullName>
    </submittedName>
</protein>
<feature type="non-terminal residue" evidence="1">
    <location>
        <position position="49"/>
    </location>
</feature>
<dbReference type="EMBL" id="CAJVQC010173738">
    <property type="protein sequence ID" value="CAG8851002.1"/>
    <property type="molecule type" value="Genomic_DNA"/>
</dbReference>
<gene>
    <name evidence="1" type="ORF">RPERSI_LOCUS36360</name>
</gene>
<sequence length="49" mass="5645">DLINKRMTQIQDISNRLTHFGSEINQNISKCVNALLDIVVGAFYWHKLS</sequence>
<reference evidence="1" key="1">
    <citation type="submission" date="2021-06" db="EMBL/GenBank/DDBJ databases">
        <authorList>
            <person name="Kallberg Y."/>
            <person name="Tangrot J."/>
            <person name="Rosling A."/>
        </authorList>
    </citation>
    <scope>NUCLEOTIDE SEQUENCE</scope>
    <source>
        <strain evidence="1">MA461A</strain>
    </source>
</reference>
<evidence type="ECO:0000313" key="1">
    <source>
        <dbReference type="EMBL" id="CAG8851002.1"/>
    </source>
</evidence>
<dbReference type="Proteomes" id="UP000789920">
    <property type="component" value="Unassembled WGS sequence"/>
</dbReference>